<sequence>MSNLALRNSDRLRHEADAAATFRGTIAAVPDARRWTRRMLAHAGVPADVADTALLLVSELAANAVRHTRSGEPGGRFRLRVRCAAGAVRVECDDQGGRDGARPRYTMSAPDAVGGRGLALVARLSAAYGHRTAPSGGTAHVELRWPAPSRT</sequence>
<dbReference type="AlphaFoldDB" id="A0A2T0PZ76"/>
<dbReference type="CDD" id="cd16936">
    <property type="entry name" value="HATPase_RsbW-like"/>
    <property type="match status" value="1"/>
</dbReference>
<evidence type="ECO:0000313" key="4">
    <source>
        <dbReference type="EMBL" id="PRX96843.1"/>
    </source>
</evidence>
<dbReference type="SUPFAM" id="SSF55874">
    <property type="entry name" value="ATPase domain of HSP90 chaperone/DNA topoisomerase II/histidine kinase"/>
    <property type="match status" value="1"/>
</dbReference>
<reference evidence="4 5" key="1">
    <citation type="submission" date="2018-03" db="EMBL/GenBank/DDBJ databases">
        <title>Genomic Encyclopedia of Archaeal and Bacterial Type Strains, Phase II (KMG-II): from individual species to whole genera.</title>
        <authorList>
            <person name="Goeker M."/>
        </authorList>
    </citation>
    <scope>NUCLEOTIDE SEQUENCE [LARGE SCALE GENOMIC DNA]</scope>
    <source>
        <strain evidence="4 5">DSM 45601</strain>
    </source>
</reference>
<organism evidence="4 5">
    <name type="scientific">Allonocardiopsis opalescens</name>
    <dbReference type="NCBI Taxonomy" id="1144618"/>
    <lineage>
        <taxon>Bacteria</taxon>
        <taxon>Bacillati</taxon>
        <taxon>Actinomycetota</taxon>
        <taxon>Actinomycetes</taxon>
        <taxon>Streptosporangiales</taxon>
        <taxon>Allonocardiopsis</taxon>
    </lineage>
</organism>
<dbReference type="InterPro" id="IPR050267">
    <property type="entry name" value="Anti-sigma-factor_SerPK"/>
</dbReference>
<evidence type="ECO:0000313" key="5">
    <source>
        <dbReference type="Proteomes" id="UP000237846"/>
    </source>
</evidence>
<evidence type="ECO:0000259" key="3">
    <source>
        <dbReference type="Pfam" id="PF13581"/>
    </source>
</evidence>
<dbReference type="PANTHER" id="PTHR35526:SF3">
    <property type="entry name" value="ANTI-SIGMA-F FACTOR RSBW"/>
    <property type="match status" value="1"/>
</dbReference>
<name>A0A2T0PZ76_9ACTN</name>
<dbReference type="InterPro" id="IPR003594">
    <property type="entry name" value="HATPase_dom"/>
</dbReference>
<dbReference type="PANTHER" id="PTHR35526">
    <property type="entry name" value="ANTI-SIGMA-F FACTOR RSBW-RELATED"/>
    <property type="match status" value="1"/>
</dbReference>
<protein>
    <submittedName>
        <fullName evidence="4">Anti-sigma regulatory factor (Ser/Thr protein kinase)</fullName>
    </submittedName>
</protein>
<dbReference type="EMBL" id="PVZC01000007">
    <property type="protein sequence ID" value="PRX96843.1"/>
    <property type="molecule type" value="Genomic_DNA"/>
</dbReference>
<feature type="region of interest" description="Disordered" evidence="2">
    <location>
        <begin position="131"/>
        <end position="151"/>
    </location>
</feature>
<dbReference type="Pfam" id="PF13581">
    <property type="entry name" value="HATPase_c_2"/>
    <property type="match status" value="1"/>
</dbReference>
<proteinExistence type="predicted"/>
<dbReference type="RefSeq" id="WP_170141087.1">
    <property type="nucleotide sequence ID" value="NZ_PVZC01000007.1"/>
</dbReference>
<evidence type="ECO:0000256" key="2">
    <source>
        <dbReference type="SAM" id="MobiDB-lite"/>
    </source>
</evidence>
<evidence type="ECO:0000256" key="1">
    <source>
        <dbReference type="ARBA" id="ARBA00022527"/>
    </source>
</evidence>
<dbReference type="InterPro" id="IPR036890">
    <property type="entry name" value="HATPase_C_sf"/>
</dbReference>
<keyword evidence="5" id="KW-1185">Reference proteome</keyword>
<accession>A0A2T0PZ76</accession>
<dbReference type="Proteomes" id="UP000237846">
    <property type="component" value="Unassembled WGS sequence"/>
</dbReference>
<keyword evidence="4" id="KW-0418">Kinase</keyword>
<keyword evidence="1" id="KW-0723">Serine/threonine-protein kinase</keyword>
<dbReference type="Gene3D" id="3.30.565.10">
    <property type="entry name" value="Histidine kinase-like ATPase, C-terminal domain"/>
    <property type="match status" value="1"/>
</dbReference>
<dbReference type="GO" id="GO:0004674">
    <property type="term" value="F:protein serine/threonine kinase activity"/>
    <property type="evidence" value="ECO:0007669"/>
    <property type="project" value="UniProtKB-KW"/>
</dbReference>
<gene>
    <name evidence="4" type="ORF">CLV72_107366</name>
</gene>
<feature type="domain" description="Histidine kinase/HSP90-like ATPase" evidence="3">
    <location>
        <begin position="25"/>
        <end position="144"/>
    </location>
</feature>
<keyword evidence="4" id="KW-0808">Transferase</keyword>
<comment type="caution">
    <text evidence="4">The sequence shown here is derived from an EMBL/GenBank/DDBJ whole genome shotgun (WGS) entry which is preliminary data.</text>
</comment>